<dbReference type="AlphaFoldDB" id="W1XBK0"/>
<feature type="non-terminal residue" evidence="1">
    <location>
        <position position="76"/>
    </location>
</feature>
<reference evidence="1" key="1">
    <citation type="submission" date="2013-12" db="EMBL/GenBank/DDBJ databases">
        <title>A Varibaculum cambriense genome reconstructed from a premature infant gut community with otherwise low bacterial novelty that shifts toward anaerobic metabolism during the third week of life.</title>
        <authorList>
            <person name="Brown C.T."/>
            <person name="Sharon I."/>
            <person name="Thomas B.C."/>
            <person name="Castelle C.J."/>
            <person name="Morowitz M.J."/>
            <person name="Banfield J.F."/>
        </authorList>
    </citation>
    <scope>NUCLEOTIDE SEQUENCE</scope>
</reference>
<sequence>FNGKYWKEDKQLAIGTILEFMDLQLEEASEQYESAIKQLVQTGIPESIVREGGKGLVKLIDSPNQQPLPAKYLSAK</sequence>
<gene>
    <name evidence="1" type="ORF">Q604_UNBC17492G0001</name>
</gene>
<proteinExistence type="predicted"/>
<comment type="caution">
    <text evidence="1">The sequence shown here is derived from an EMBL/GenBank/DDBJ whole genome shotgun (WGS) entry which is preliminary data.</text>
</comment>
<organism evidence="1">
    <name type="scientific">human gut metagenome</name>
    <dbReference type="NCBI Taxonomy" id="408170"/>
    <lineage>
        <taxon>unclassified sequences</taxon>
        <taxon>metagenomes</taxon>
        <taxon>organismal metagenomes</taxon>
    </lineage>
</organism>
<accession>W1XBK0</accession>
<protein>
    <submittedName>
        <fullName evidence="1">Prophage LambdaSa04, DNA primase, P4 family</fullName>
    </submittedName>
</protein>
<feature type="non-terminal residue" evidence="1">
    <location>
        <position position="1"/>
    </location>
</feature>
<evidence type="ECO:0000313" key="1">
    <source>
        <dbReference type="EMBL" id="ETJ26184.1"/>
    </source>
</evidence>
<dbReference type="EMBL" id="AZMM01017492">
    <property type="protein sequence ID" value="ETJ26184.1"/>
    <property type="molecule type" value="Genomic_DNA"/>
</dbReference>
<name>W1XBK0_9ZZZZ</name>